<dbReference type="AlphaFoldDB" id="A0A1H9XDD0"/>
<dbReference type="PANTHER" id="PTHR23028">
    <property type="entry name" value="ACETYLTRANSFERASE"/>
    <property type="match status" value="1"/>
</dbReference>
<feature type="transmembrane region" description="Helical" evidence="2">
    <location>
        <begin position="315"/>
        <end position="332"/>
    </location>
</feature>
<dbReference type="GO" id="GO:0016787">
    <property type="term" value="F:hydrolase activity"/>
    <property type="evidence" value="ECO:0007669"/>
    <property type="project" value="UniProtKB-KW"/>
</dbReference>
<keyword evidence="2" id="KW-1133">Transmembrane helix</keyword>
<keyword evidence="5" id="KW-1185">Reference proteome</keyword>
<feature type="transmembrane region" description="Helical" evidence="2">
    <location>
        <begin position="72"/>
        <end position="93"/>
    </location>
</feature>
<feature type="domain" description="Acyltransferase 3" evidence="3">
    <location>
        <begin position="46"/>
        <end position="352"/>
    </location>
</feature>
<feature type="transmembrane region" description="Helical" evidence="2">
    <location>
        <begin position="192"/>
        <end position="210"/>
    </location>
</feature>
<dbReference type="STRING" id="587636.SAMN05216199_3643"/>
<organism evidence="4 5">
    <name type="scientific">Pedococcus cremeus</name>
    <dbReference type="NCBI Taxonomy" id="587636"/>
    <lineage>
        <taxon>Bacteria</taxon>
        <taxon>Bacillati</taxon>
        <taxon>Actinomycetota</taxon>
        <taxon>Actinomycetes</taxon>
        <taxon>Micrococcales</taxon>
        <taxon>Intrasporangiaceae</taxon>
        <taxon>Pedococcus</taxon>
    </lineage>
</organism>
<reference evidence="5" key="1">
    <citation type="submission" date="2016-10" db="EMBL/GenBank/DDBJ databases">
        <authorList>
            <person name="Varghese N."/>
            <person name="Submissions S."/>
        </authorList>
    </citation>
    <scope>NUCLEOTIDE SEQUENCE [LARGE SCALE GENOMIC DNA]</scope>
    <source>
        <strain evidence="5">CGMCC 1.6963</strain>
    </source>
</reference>
<proteinExistence type="predicted"/>
<evidence type="ECO:0000256" key="1">
    <source>
        <dbReference type="SAM" id="MobiDB-lite"/>
    </source>
</evidence>
<feature type="region of interest" description="Disordered" evidence="1">
    <location>
        <begin position="1"/>
        <end position="33"/>
    </location>
</feature>
<evidence type="ECO:0000259" key="3">
    <source>
        <dbReference type="Pfam" id="PF01757"/>
    </source>
</evidence>
<keyword evidence="2" id="KW-0472">Membrane</keyword>
<dbReference type="GO" id="GO:0009103">
    <property type="term" value="P:lipopolysaccharide biosynthetic process"/>
    <property type="evidence" value="ECO:0007669"/>
    <property type="project" value="TreeGrafter"/>
</dbReference>
<feature type="transmembrane region" description="Helical" evidence="2">
    <location>
        <begin position="338"/>
        <end position="358"/>
    </location>
</feature>
<keyword evidence="2" id="KW-0812">Transmembrane</keyword>
<dbReference type="PANTHER" id="PTHR23028:SF53">
    <property type="entry name" value="ACYL_TRANSF_3 DOMAIN-CONTAINING PROTEIN"/>
    <property type="match status" value="1"/>
</dbReference>
<feature type="transmembrane region" description="Helical" evidence="2">
    <location>
        <begin position="114"/>
        <end position="132"/>
    </location>
</feature>
<evidence type="ECO:0000313" key="5">
    <source>
        <dbReference type="Proteomes" id="UP000199019"/>
    </source>
</evidence>
<sequence>MSGLASGVNPGRKGCYVEPSGGTGATPPVPEESAQDLQTYRLGRRPALDGLRGLAVTAVIAGHSLLPLCANAGTVGVTFFFVLSGFLITRLLLEEQEDHRRIDIRAFYVRRARRLAPALLIFLLFTSAAHKVAGDSLWPVVASFAYVANFAAISGLPMHLLQHMWSLSMEEQFYLLWPMLMAVLLPRGRRRLLLVLCLGLILCVGLRAWLTLSGAPSSRVMFGPDTRADALIIGAMLAFFLPHLTDWPLGRIASYAACVLALSLPLGPQGSWTLLPVALASAGVVGWAATVSASRRPSRAATALARGPIAALGRISYGVYLWHFPIAIILAARVPHVLGAILTLCLSTALAAASWRYVEVPILRRPVRGLATRGMRQGP</sequence>
<evidence type="ECO:0000313" key="4">
    <source>
        <dbReference type="EMBL" id="SES43663.1"/>
    </source>
</evidence>
<feature type="transmembrane region" description="Helical" evidence="2">
    <location>
        <begin position="274"/>
        <end position="294"/>
    </location>
</feature>
<dbReference type="EMBL" id="FOHB01000007">
    <property type="protein sequence ID" value="SES43663.1"/>
    <property type="molecule type" value="Genomic_DNA"/>
</dbReference>
<keyword evidence="4" id="KW-0378">Hydrolase</keyword>
<keyword evidence="4" id="KW-0012">Acyltransferase</keyword>
<dbReference type="InterPro" id="IPR002656">
    <property type="entry name" value="Acyl_transf_3_dom"/>
</dbReference>
<feature type="transmembrane region" description="Helical" evidence="2">
    <location>
        <begin position="138"/>
        <end position="161"/>
    </location>
</feature>
<dbReference type="OrthoDB" id="3404679at2"/>
<dbReference type="InterPro" id="IPR050879">
    <property type="entry name" value="Acyltransferase_3"/>
</dbReference>
<evidence type="ECO:0000256" key="2">
    <source>
        <dbReference type="SAM" id="Phobius"/>
    </source>
</evidence>
<dbReference type="Proteomes" id="UP000199019">
    <property type="component" value="Unassembled WGS sequence"/>
</dbReference>
<dbReference type="GO" id="GO:0016747">
    <property type="term" value="F:acyltransferase activity, transferring groups other than amino-acyl groups"/>
    <property type="evidence" value="ECO:0007669"/>
    <property type="project" value="InterPro"/>
</dbReference>
<accession>A0A1H9XDD0</accession>
<dbReference type="RefSeq" id="WP_091761343.1">
    <property type="nucleotide sequence ID" value="NZ_FOHB01000007.1"/>
</dbReference>
<protein>
    <submittedName>
        <fullName evidence="4">Peptidoglycan/LPS O-acetylase OafA/YrhL, contains acyltransferase and SGNH-hydrolase domains</fullName>
    </submittedName>
</protein>
<name>A0A1H9XDD0_9MICO</name>
<gene>
    <name evidence="4" type="ORF">SAMN05216199_3643</name>
</gene>
<dbReference type="GO" id="GO:0016020">
    <property type="term" value="C:membrane"/>
    <property type="evidence" value="ECO:0007669"/>
    <property type="project" value="TreeGrafter"/>
</dbReference>
<dbReference type="Pfam" id="PF01757">
    <property type="entry name" value="Acyl_transf_3"/>
    <property type="match status" value="1"/>
</dbReference>
<keyword evidence="4" id="KW-0808">Transferase</keyword>